<evidence type="ECO:0000313" key="3">
    <source>
        <dbReference type="Proteomes" id="UP000236846"/>
    </source>
</evidence>
<dbReference type="CDD" id="cd03801">
    <property type="entry name" value="GT4_PimA-like"/>
    <property type="match status" value="1"/>
</dbReference>
<evidence type="ECO:0000313" key="2">
    <source>
        <dbReference type="EMBL" id="PIR26828.1"/>
    </source>
</evidence>
<reference evidence="2 3" key="1">
    <citation type="submission" date="2017-09" db="EMBL/GenBank/DDBJ databases">
        <title>Depth-based differentiation of microbial function through sediment-hosted aquifers and enrichment of novel symbionts in the deep terrestrial subsurface.</title>
        <authorList>
            <person name="Probst A.J."/>
            <person name="Ladd B."/>
            <person name="Jarett J.K."/>
            <person name="Geller-Mcgrath D.E."/>
            <person name="Sieber C.M."/>
            <person name="Emerson J.B."/>
            <person name="Anantharaman K."/>
            <person name="Thomas B.C."/>
            <person name="Malmstrom R."/>
            <person name="Stieglmeier M."/>
            <person name="Klingl A."/>
            <person name="Woyke T."/>
            <person name="Ryan C.M."/>
            <person name="Banfield J.F."/>
        </authorList>
    </citation>
    <scope>NUCLEOTIDE SEQUENCE [LARGE SCALE GENOMIC DNA]</scope>
    <source>
        <strain evidence="2">CG11_big_fil_rev_8_21_14_0_20_43_10</strain>
    </source>
</reference>
<gene>
    <name evidence="2" type="ORF">COV41_00580</name>
</gene>
<sequence>MERQIRNYSHYAEIEKVMRILITAEFYEPYKCGITEVTKQLAERWVEHGHTVTVATSFLPYRTFENLNGVHIEQFHITGNRALGISGTQDEIKRYQDFLCRDWDIVLQNAAQEWTVDAAFDVLPRMRAKKVLIPCGYSGLRQSLYAGYYQGYIAHMPLFIRMYERLKNFAKAIIHTLRGSRMRKPDYTAYYQELPRFLKQYDSLVYMSPSYQDKLFGDEHGVGDKAMIIPNGADEREFCVVDERDARHELGITTPHIVITVANHYIAKGHDFVIRAFERMRRTDTTLLIIGTIPSVGLKYIGHMMLGCYPYCKFSSMVNKNIRLVNGSDRGLIVSAYKQADAFLFGSYIEYAPLVMYESFASHTPFITRNVGNVSDHAEFLKIVKTPEEMAAMANNFLNHPHERAVFADSAFHFWLKHHTWAHIAKQYEELFGELLDKG</sequence>
<dbReference type="InterPro" id="IPR001296">
    <property type="entry name" value="Glyco_trans_1"/>
</dbReference>
<dbReference type="Gene3D" id="3.40.50.2000">
    <property type="entry name" value="Glycogen Phosphorylase B"/>
    <property type="match status" value="3"/>
</dbReference>
<dbReference type="SUPFAM" id="SSF53756">
    <property type="entry name" value="UDP-Glycosyltransferase/glycogen phosphorylase"/>
    <property type="match status" value="1"/>
</dbReference>
<name>A0A2H0PXT9_9BACT</name>
<dbReference type="Pfam" id="PF00534">
    <property type="entry name" value="Glycos_transf_1"/>
    <property type="match status" value="1"/>
</dbReference>
<evidence type="ECO:0000259" key="1">
    <source>
        <dbReference type="Pfam" id="PF00534"/>
    </source>
</evidence>
<dbReference type="GO" id="GO:0016757">
    <property type="term" value="F:glycosyltransferase activity"/>
    <property type="evidence" value="ECO:0007669"/>
    <property type="project" value="InterPro"/>
</dbReference>
<protein>
    <recommendedName>
        <fullName evidence="1">Glycosyl transferase family 1 domain-containing protein</fullName>
    </recommendedName>
</protein>
<accession>A0A2H0PXT9</accession>
<dbReference type="PANTHER" id="PTHR12526">
    <property type="entry name" value="GLYCOSYLTRANSFERASE"/>
    <property type="match status" value="1"/>
</dbReference>
<dbReference type="Proteomes" id="UP000236846">
    <property type="component" value="Unassembled WGS sequence"/>
</dbReference>
<organism evidence="2 3">
    <name type="scientific">Candidatus Brennerbacteria bacterium CG11_big_fil_rev_8_21_14_0_20_43_10</name>
    <dbReference type="NCBI Taxonomy" id="1974523"/>
    <lineage>
        <taxon>Bacteria</taxon>
        <taxon>Candidatus Brenneribacteriota</taxon>
    </lineage>
</organism>
<dbReference type="EMBL" id="PCXE01000012">
    <property type="protein sequence ID" value="PIR26828.1"/>
    <property type="molecule type" value="Genomic_DNA"/>
</dbReference>
<dbReference type="AlphaFoldDB" id="A0A2H0PXT9"/>
<proteinExistence type="predicted"/>
<feature type="domain" description="Glycosyl transferase family 1" evidence="1">
    <location>
        <begin position="245"/>
        <end position="409"/>
    </location>
</feature>
<comment type="caution">
    <text evidence="2">The sequence shown here is derived from an EMBL/GenBank/DDBJ whole genome shotgun (WGS) entry which is preliminary data.</text>
</comment>